<accession>A0A183IIH7</accession>
<gene>
    <name evidence="1" type="ORF">SBAD_LOCUS3422</name>
</gene>
<protein>
    <submittedName>
        <fullName evidence="1 3">Uncharacterized protein</fullName>
    </submittedName>
</protein>
<dbReference type="WBParaSite" id="SBAD_0000358101-mRNA-1">
    <property type="protein sequence ID" value="SBAD_0000358101-mRNA-1"/>
    <property type="gene ID" value="SBAD_0000358101"/>
</dbReference>
<dbReference type="EMBL" id="UZAM01007735">
    <property type="protein sequence ID" value="VDP01095.1"/>
    <property type="molecule type" value="Genomic_DNA"/>
</dbReference>
<evidence type="ECO:0000313" key="2">
    <source>
        <dbReference type="Proteomes" id="UP000270296"/>
    </source>
</evidence>
<reference evidence="1 2" key="2">
    <citation type="submission" date="2018-11" db="EMBL/GenBank/DDBJ databases">
        <authorList>
            <consortium name="Pathogen Informatics"/>
        </authorList>
    </citation>
    <scope>NUCLEOTIDE SEQUENCE [LARGE SCALE GENOMIC DNA]</scope>
</reference>
<evidence type="ECO:0000313" key="3">
    <source>
        <dbReference type="WBParaSite" id="SBAD_0000358101-mRNA-1"/>
    </source>
</evidence>
<sequence length="133" mass="15114">MVETTPQNQYGSGDVELRYLVSSLVEHCVRVRTPPSITNSNNENDIGSDLTCRAAEGMFHCIVTVQVQLFKELCVRRSRQRFRSLRPSKSNAAFPPYLPIQRTIVVFRLRLEVECPFLSSRCKSVPSNGFHPT</sequence>
<reference evidence="3" key="1">
    <citation type="submission" date="2016-06" db="UniProtKB">
        <authorList>
            <consortium name="WormBaseParasite"/>
        </authorList>
    </citation>
    <scope>IDENTIFICATION</scope>
</reference>
<keyword evidence="2" id="KW-1185">Reference proteome</keyword>
<evidence type="ECO:0000313" key="1">
    <source>
        <dbReference type="EMBL" id="VDP01095.1"/>
    </source>
</evidence>
<name>A0A183IIH7_9BILA</name>
<organism evidence="3">
    <name type="scientific">Soboliphyme baturini</name>
    <dbReference type="NCBI Taxonomy" id="241478"/>
    <lineage>
        <taxon>Eukaryota</taxon>
        <taxon>Metazoa</taxon>
        <taxon>Ecdysozoa</taxon>
        <taxon>Nematoda</taxon>
        <taxon>Enoplea</taxon>
        <taxon>Dorylaimia</taxon>
        <taxon>Dioctophymatida</taxon>
        <taxon>Dioctophymatoidea</taxon>
        <taxon>Soboliphymatidae</taxon>
        <taxon>Soboliphyme</taxon>
    </lineage>
</organism>
<dbReference type="Proteomes" id="UP000270296">
    <property type="component" value="Unassembled WGS sequence"/>
</dbReference>
<dbReference type="AlphaFoldDB" id="A0A183IIH7"/>
<proteinExistence type="predicted"/>